<dbReference type="Pfam" id="PF00583">
    <property type="entry name" value="Acetyltransf_1"/>
    <property type="match status" value="1"/>
</dbReference>
<sequence>MNVQLLRDCEHLNLAEMEEIYHLVGWKRHNQKIIQQVFTASNVICVALRDQHIIGFGRAMSDGVFNAAIYDVVVHPDFQKSGVGKRIVEDLLNQLKDISCIHLIATTGNEDFYRNLGFNKTKTGMARYLNPNLTMEYLDS</sequence>
<dbReference type="InterPro" id="IPR045039">
    <property type="entry name" value="NSI-like"/>
</dbReference>
<dbReference type="InterPro" id="IPR000182">
    <property type="entry name" value="GNAT_dom"/>
</dbReference>
<dbReference type="Proteomes" id="UP000030588">
    <property type="component" value="Unassembled WGS sequence"/>
</dbReference>
<protein>
    <submittedName>
        <fullName evidence="4">GCN5 family acetyltransferase</fullName>
    </submittedName>
    <submittedName>
        <fullName evidence="5">GNAT family N-acetyltransferase</fullName>
    </submittedName>
</protein>
<reference evidence="5 7" key="3">
    <citation type="submission" date="2020-03" db="EMBL/GenBank/DDBJ databases">
        <title>Bacillus aquiflavi sp. nov., isolated from yellow water of strong flavor Chinese baijiu in Yibin region of China.</title>
        <authorList>
            <person name="Xie J."/>
        </authorList>
    </citation>
    <scope>NUCLEOTIDE SEQUENCE [LARGE SCALE GENOMIC DNA]</scope>
    <source>
        <strain evidence="5 7">Gsoil 114</strain>
    </source>
</reference>
<name>A0A0A6VBX0_9BACI</name>
<dbReference type="CDD" id="cd04301">
    <property type="entry name" value="NAT_SF"/>
    <property type="match status" value="1"/>
</dbReference>
<dbReference type="AlphaFoldDB" id="A0A0A6VBX0"/>
<reference evidence="5" key="2">
    <citation type="submission" date="2020-02" db="EMBL/GenBank/DDBJ databases">
        <authorList>
            <person name="Feng H."/>
        </authorList>
    </citation>
    <scope>NUCLEOTIDE SEQUENCE [LARGE SCALE GENOMIC DNA]</scope>
    <source>
        <strain evidence="5">Gsoil 114</strain>
    </source>
</reference>
<accession>A0A0A6VBX0</accession>
<dbReference type="RefSeq" id="WP_025730930.1">
    <property type="nucleotide sequence ID" value="NZ_JAAIWK010000001.1"/>
</dbReference>
<reference evidence="4 6" key="1">
    <citation type="submission" date="2014-10" db="EMBL/GenBank/DDBJ databases">
        <title>Draft genome of phytase producing Bacillus ginsengihumi strain M2.11.</title>
        <authorList>
            <person name="Toymentseva A."/>
            <person name="Boulygina E.A."/>
            <person name="Kazakov S.V."/>
            <person name="Kayumov I."/>
            <person name="Suleimanova A.D."/>
            <person name="Mardanova A.M."/>
            <person name="Maria S.N."/>
            <person name="Sergey M.Y."/>
            <person name="Sharipova M.R."/>
        </authorList>
    </citation>
    <scope>NUCLEOTIDE SEQUENCE [LARGE SCALE GENOMIC DNA]</scope>
    <source>
        <strain evidence="4 6">M2.11</strain>
    </source>
</reference>
<dbReference type="PROSITE" id="PS51186">
    <property type="entry name" value="GNAT"/>
    <property type="match status" value="1"/>
</dbReference>
<dbReference type="GO" id="GO:0008080">
    <property type="term" value="F:N-acetyltransferase activity"/>
    <property type="evidence" value="ECO:0007669"/>
    <property type="project" value="InterPro"/>
</dbReference>
<evidence type="ECO:0000256" key="1">
    <source>
        <dbReference type="ARBA" id="ARBA00022679"/>
    </source>
</evidence>
<dbReference type="OrthoDB" id="9775804at2"/>
<dbReference type="PANTHER" id="PTHR43626:SF4">
    <property type="entry name" value="GCN5-RELATED N-ACETYLTRANSFERASE 2, CHLOROPLASTIC"/>
    <property type="match status" value="1"/>
</dbReference>
<organism evidence="4 6">
    <name type="scientific">Heyndrickxia ginsengihumi</name>
    <dbReference type="NCBI Taxonomy" id="363870"/>
    <lineage>
        <taxon>Bacteria</taxon>
        <taxon>Bacillati</taxon>
        <taxon>Bacillota</taxon>
        <taxon>Bacilli</taxon>
        <taxon>Bacillales</taxon>
        <taxon>Bacillaceae</taxon>
        <taxon>Heyndrickxia</taxon>
    </lineage>
</organism>
<evidence type="ECO:0000313" key="6">
    <source>
        <dbReference type="Proteomes" id="UP000030588"/>
    </source>
</evidence>
<evidence type="ECO:0000313" key="7">
    <source>
        <dbReference type="Proteomes" id="UP000476934"/>
    </source>
</evidence>
<dbReference type="PANTHER" id="PTHR43626">
    <property type="entry name" value="ACYL-COA N-ACYLTRANSFERASE"/>
    <property type="match status" value="1"/>
</dbReference>
<dbReference type="GO" id="GO:0005737">
    <property type="term" value="C:cytoplasm"/>
    <property type="evidence" value="ECO:0007669"/>
    <property type="project" value="TreeGrafter"/>
</dbReference>
<feature type="domain" description="N-acetyltransferase" evidence="3">
    <location>
        <begin position="4"/>
        <end position="140"/>
    </location>
</feature>
<keyword evidence="7" id="KW-1185">Reference proteome</keyword>
<gene>
    <name evidence="5" type="ORF">G4D61_01300</name>
    <name evidence="4" type="ORF">NG54_11965</name>
</gene>
<dbReference type="SUPFAM" id="SSF55729">
    <property type="entry name" value="Acyl-CoA N-acyltransferases (Nat)"/>
    <property type="match status" value="1"/>
</dbReference>
<proteinExistence type="predicted"/>
<dbReference type="InterPro" id="IPR016181">
    <property type="entry name" value="Acyl_CoA_acyltransferase"/>
</dbReference>
<comment type="caution">
    <text evidence="4">The sequence shown here is derived from an EMBL/GenBank/DDBJ whole genome shotgun (WGS) entry which is preliminary data.</text>
</comment>
<dbReference type="Proteomes" id="UP000476934">
    <property type="component" value="Unassembled WGS sequence"/>
</dbReference>
<dbReference type="STRING" id="363870.NG54_11965"/>
<keyword evidence="2" id="KW-0012">Acyltransferase</keyword>
<evidence type="ECO:0000313" key="5">
    <source>
        <dbReference type="EMBL" id="NEY18603.1"/>
    </source>
</evidence>
<evidence type="ECO:0000259" key="3">
    <source>
        <dbReference type="PROSITE" id="PS51186"/>
    </source>
</evidence>
<dbReference type="EMBL" id="JRUN01000035">
    <property type="protein sequence ID" value="KHD84993.1"/>
    <property type="molecule type" value="Genomic_DNA"/>
</dbReference>
<dbReference type="EMBL" id="JAAIWK010000001">
    <property type="protein sequence ID" value="NEY18603.1"/>
    <property type="molecule type" value="Genomic_DNA"/>
</dbReference>
<evidence type="ECO:0000256" key="2">
    <source>
        <dbReference type="ARBA" id="ARBA00023315"/>
    </source>
</evidence>
<evidence type="ECO:0000313" key="4">
    <source>
        <dbReference type="EMBL" id="KHD84993.1"/>
    </source>
</evidence>
<keyword evidence="1 4" id="KW-0808">Transferase</keyword>
<dbReference type="Gene3D" id="3.40.630.30">
    <property type="match status" value="1"/>
</dbReference>